<evidence type="ECO:0000313" key="1">
    <source>
        <dbReference type="EMBL" id="OAV90976.1"/>
    </source>
</evidence>
<proteinExistence type="predicted"/>
<accession>A0A180GE19</accession>
<sequence length="93" mass="10764">MTCSVFQEVSRWKKTPFKIIGSKLCISKIFVQACKNKASERDIKGRFCASRDWQSGTSYRYISKTQASEYISLINDPRHDYDQAYTVNRLGNV</sequence>
<dbReference type="Proteomes" id="UP000005240">
    <property type="component" value="Unassembled WGS sequence"/>
</dbReference>
<reference evidence="2" key="4">
    <citation type="submission" date="2025-05" db="UniProtKB">
        <authorList>
            <consortium name="EnsemblFungi"/>
        </authorList>
    </citation>
    <scope>IDENTIFICATION</scope>
    <source>
        <strain evidence="2">isolate 1-1 / race 1 (BBBD)</strain>
    </source>
</reference>
<dbReference type="EnsemblFungi" id="PTTG_28142-t43_1">
    <property type="protein sequence ID" value="PTTG_28142-t43_1-p1"/>
    <property type="gene ID" value="PTTG_28142"/>
</dbReference>
<dbReference type="EMBL" id="ADAS02000090">
    <property type="protein sequence ID" value="OAV90976.1"/>
    <property type="molecule type" value="Genomic_DNA"/>
</dbReference>
<evidence type="ECO:0000313" key="3">
    <source>
        <dbReference type="Proteomes" id="UP000005240"/>
    </source>
</evidence>
<gene>
    <name evidence="1" type="ORF">PTTG_28142</name>
</gene>
<reference evidence="1" key="2">
    <citation type="submission" date="2016-05" db="EMBL/GenBank/DDBJ databases">
        <title>Comparative analysis highlights variable genome content of wheat rusts and divergence of the mating loci.</title>
        <authorList>
            <person name="Cuomo C.A."/>
            <person name="Bakkeren G."/>
            <person name="Szabo L."/>
            <person name="Khalil H."/>
            <person name="Joly D."/>
            <person name="Goldberg J."/>
            <person name="Young S."/>
            <person name="Zeng Q."/>
            <person name="Fellers J."/>
        </authorList>
    </citation>
    <scope>NUCLEOTIDE SEQUENCE [LARGE SCALE GENOMIC DNA]</scope>
    <source>
        <strain evidence="1">1-1 BBBD Race 1</strain>
    </source>
</reference>
<organism evidence="1">
    <name type="scientific">Puccinia triticina (isolate 1-1 / race 1 (BBBD))</name>
    <name type="common">Brown leaf rust fungus</name>
    <dbReference type="NCBI Taxonomy" id="630390"/>
    <lineage>
        <taxon>Eukaryota</taxon>
        <taxon>Fungi</taxon>
        <taxon>Dikarya</taxon>
        <taxon>Basidiomycota</taxon>
        <taxon>Pucciniomycotina</taxon>
        <taxon>Pucciniomycetes</taxon>
        <taxon>Pucciniales</taxon>
        <taxon>Pucciniaceae</taxon>
        <taxon>Puccinia</taxon>
    </lineage>
</organism>
<dbReference type="VEuPathDB" id="FungiDB:PTTG_28142"/>
<keyword evidence="3" id="KW-1185">Reference proteome</keyword>
<dbReference type="Gene3D" id="3.90.70.10">
    <property type="entry name" value="Cysteine proteinases"/>
    <property type="match status" value="1"/>
</dbReference>
<evidence type="ECO:0000313" key="2">
    <source>
        <dbReference type="EnsemblFungi" id="PTTG_28142-t43_1-p1"/>
    </source>
</evidence>
<name>A0A180GE19_PUCT1</name>
<protein>
    <submittedName>
        <fullName evidence="1 2">Uncharacterized protein</fullName>
    </submittedName>
</protein>
<reference evidence="1" key="1">
    <citation type="submission" date="2009-11" db="EMBL/GenBank/DDBJ databases">
        <authorList>
            <consortium name="The Broad Institute Genome Sequencing Platform"/>
            <person name="Ward D."/>
            <person name="Feldgarden M."/>
            <person name="Earl A."/>
            <person name="Young S.K."/>
            <person name="Zeng Q."/>
            <person name="Koehrsen M."/>
            <person name="Alvarado L."/>
            <person name="Berlin A."/>
            <person name="Bochicchio J."/>
            <person name="Borenstein D."/>
            <person name="Chapman S.B."/>
            <person name="Chen Z."/>
            <person name="Engels R."/>
            <person name="Freedman E."/>
            <person name="Gellesch M."/>
            <person name="Goldberg J."/>
            <person name="Griggs A."/>
            <person name="Gujja S."/>
            <person name="Heilman E."/>
            <person name="Heiman D."/>
            <person name="Hepburn T."/>
            <person name="Howarth C."/>
            <person name="Jen D."/>
            <person name="Larson L."/>
            <person name="Lewis B."/>
            <person name="Mehta T."/>
            <person name="Park D."/>
            <person name="Pearson M."/>
            <person name="Roberts A."/>
            <person name="Saif S."/>
            <person name="Shea T."/>
            <person name="Shenoy N."/>
            <person name="Sisk P."/>
            <person name="Stolte C."/>
            <person name="Sykes S."/>
            <person name="Thomson T."/>
            <person name="Walk T."/>
            <person name="White J."/>
            <person name="Yandava C."/>
            <person name="Izard J."/>
            <person name="Baranova O.V."/>
            <person name="Blanton J.M."/>
            <person name="Tanner A.C."/>
            <person name="Dewhirst F.E."/>
            <person name="Haas B."/>
            <person name="Nusbaum C."/>
            <person name="Birren B."/>
        </authorList>
    </citation>
    <scope>NUCLEOTIDE SEQUENCE [LARGE SCALE GENOMIC DNA]</scope>
    <source>
        <strain evidence="1">1-1 BBBD Race 1</strain>
    </source>
</reference>
<dbReference type="AlphaFoldDB" id="A0A180GE19"/>
<reference evidence="2 3" key="3">
    <citation type="journal article" date="2017" name="G3 (Bethesda)">
        <title>Comparative analysis highlights variable genome content of wheat rusts and divergence of the mating loci.</title>
        <authorList>
            <person name="Cuomo C.A."/>
            <person name="Bakkeren G."/>
            <person name="Khalil H.B."/>
            <person name="Panwar V."/>
            <person name="Joly D."/>
            <person name="Linning R."/>
            <person name="Sakthikumar S."/>
            <person name="Song X."/>
            <person name="Adiconis X."/>
            <person name="Fan L."/>
            <person name="Goldberg J.M."/>
            <person name="Levin J.Z."/>
            <person name="Young S."/>
            <person name="Zeng Q."/>
            <person name="Anikster Y."/>
            <person name="Bruce M."/>
            <person name="Wang M."/>
            <person name="Yin C."/>
            <person name="McCallum B."/>
            <person name="Szabo L.J."/>
            <person name="Hulbert S."/>
            <person name="Chen X."/>
            <person name="Fellers J.P."/>
        </authorList>
    </citation>
    <scope>NUCLEOTIDE SEQUENCE</scope>
    <source>
        <strain evidence="3">Isolate 1-1 / race 1 (BBBD)</strain>
        <strain evidence="2">isolate 1-1 / race 1 (BBBD)</strain>
    </source>
</reference>